<evidence type="ECO:0000256" key="2">
    <source>
        <dbReference type="ARBA" id="ARBA00023125"/>
    </source>
</evidence>
<dbReference type="PANTHER" id="PTHR47894">
    <property type="entry name" value="HTH-TYPE TRANSCRIPTIONAL REGULATOR GADX"/>
    <property type="match status" value="1"/>
</dbReference>
<evidence type="ECO:0000313" key="6">
    <source>
        <dbReference type="Proteomes" id="UP000199119"/>
    </source>
</evidence>
<reference evidence="6" key="1">
    <citation type="submission" date="2016-10" db="EMBL/GenBank/DDBJ databases">
        <authorList>
            <person name="Varghese N."/>
            <person name="Submissions S."/>
        </authorList>
    </citation>
    <scope>NUCLEOTIDE SEQUENCE [LARGE SCALE GENOMIC DNA]</scope>
    <source>
        <strain evidence="6">DSM 27981</strain>
    </source>
</reference>
<dbReference type="PRINTS" id="PR00032">
    <property type="entry name" value="HTHARAC"/>
</dbReference>
<evidence type="ECO:0000259" key="4">
    <source>
        <dbReference type="PROSITE" id="PS01124"/>
    </source>
</evidence>
<dbReference type="PROSITE" id="PS00041">
    <property type="entry name" value="HTH_ARAC_FAMILY_1"/>
    <property type="match status" value="1"/>
</dbReference>
<dbReference type="STRING" id="1177982.SAMN04489711_10151"/>
<dbReference type="InterPro" id="IPR018060">
    <property type="entry name" value="HTH_AraC"/>
</dbReference>
<dbReference type="Pfam" id="PF12625">
    <property type="entry name" value="Arabinose_bd"/>
    <property type="match status" value="1"/>
</dbReference>
<dbReference type="Pfam" id="PF12833">
    <property type="entry name" value="HTH_18"/>
    <property type="match status" value="1"/>
</dbReference>
<evidence type="ECO:0000256" key="3">
    <source>
        <dbReference type="ARBA" id="ARBA00023163"/>
    </source>
</evidence>
<dbReference type="SMART" id="SM00342">
    <property type="entry name" value="HTH_ARAC"/>
    <property type="match status" value="1"/>
</dbReference>
<gene>
    <name evidence="5" type="ORF">SAMN04489711_10151</name>
</gene>
<dbReference type="InterPro" id="IPR020449">
    <property type="entry name" value="Tscrpt_reg_AraC-type_HTH"/>
</dbReference>
<dbReference type="Proteomes" id="UP000199119">
    <property type="component" value="Unassembled WGS sequence"/>
</dbReference>
<dbReference type="EMBL" id="FONX01000001">
    <property type="protein sequence ID" value="SFE29311.1"/>
    <property type="molecule type" value="Genomic_DNA"/>
</dbReference>
<dbReference type="SUPFAM" id="SSF46689">
    <property type="entry name" value="Homeodomain-like"/>
    <property type="match status" value="1"/>
</dbReference>
<dbReference type="PROSITE" id="PS01124">
    <property type="entry name" value="HTH_ARAC_FAMILY_2"/>
    <property type="match status" value="1"/>
</dbReference>
<proteinExistence type="predicted"/>
<dbReference type="Gene3D" id="1.10.10.60">
    <property type="entry name" value="Homeodomain-like"/>
    <property type="match status" value="1"/>
</dbReference>
<dbReference type="GO" id="GO:0005829">
    <property type="term" value="C:cytosol"/>
    <property type="evidence" value="ECO:0007669"/>
    <property type="project" value="TreeGrafter"/>
</dbReference>
<evidence type="ECO:0000313" key="5">
    <source>
        <dbReference type="EMBL" id="SFE29311.1"/>
    </source>
</evidence>
<dbReference type="PANTHER" id="PTHR47894:SF1">
    <property type="entry name" value="HTH-TYPE TRANSCRIPTIONAL REGULATOR VQSM"/>
    <property type="match status" value="1"/>
</dbReference>
<sequence>MSFLMFRRGVTGARLLLEYGREQGLADAALLEGSAIDASLIAEPDAELEPEQELRVARNLSRLLGHPPGLGLQLGLRYRLGNFGLWGYGLLSSPTVGVALETAMRFLPLTYACSAISMRVLPDEVEVHFNEPALASGLSRLLVERDLAAAAMLIAQVAGDGLQLRRVALKAVPGRAGVVPPEMQHGILGAVPDFKAREYVIAFDRAWMAKPLPQADAATAALCERMCQKLMDDRRMDVGSTAMVRHQLAAMPPGLLPSLHRIAGLLGTSERTLKRRLQEEGTSFRQLTQEAQAAAAAALVGEAQLSLTEVAERMGYSDLSAFSQAFKRWHGVSPDGFRRASGAG</sequence>
<dbReference type="GO" id="GO:0003700">
    <property type="term" value="F:DNA-binding transcription factor activity"/>
    <property type="evidence" value="ECO:0007669"/>
    <property type="project" value="InterPro"/>
</dbReference>
<dbReference type="InterPro" id="IPR009057">
    <property type="entry name" value="Homeodomain-like_sf"/>
</dbReference>
<keyword evidence="1" id="KW-0805">Transcription regulation</keyword>
<keyword evidence="2" id="KW-0238">DNA-binding</keyword>
<dbReference type="InterPro" id="IPR018062">
    <property type="entry name" value="HTH_AraC-typ_CS"/>
</dbReference>
<dbReference type="AlphaFoldDB" id="A0A1I1ZC33"/>
<protein>
    <submittedName>
        <fullName evidence="5">Helix-turn-helix domain-containing protein</fullName>
    </submittedName>
</protein>
<organism evidence="5 6">
    <name type="scientific">Paracidovorax wautersii</name>
    <dbReference type="NCBI Taxonomy" id="1177982"/>
    <lineage>
        <taxon>Bacteria</taxon>
        <taxon>Pseudomonadati</taxon>
        <taxon>Pseudomonadota</taxon>
        <taxon>Betaproteobacteria</taxon>
        <taxon>Burkholderiales</taxon>
        <taxon>Comamonadaceae</taxon>
        <taxon>Paracidovorax</taxon>
    </lineage>
</organism>
<evidence type="ECO:0000256" key="1">
    <source>
        <dbReference type="ARBA" id="ARBA00023015"/>
    </source>
</evidence>
<accession>A0A1I1ZC33</accession>
<dbReference type="InterPro" id="IPR032687">
    <property type="entry name" value="AraC-type_N"/>
</dbReference>
<feature type="domain" description="HTH araC/xylS-type" evidence="4">
    <location>
        <begin position="258"/>
        <end position="340"/>
    </location>
</feature>
<name>A0A1I1ZC33_9BURK</name>
<keyword evidence="6" id="KW-1185">Reference proteome</keyword>
<dbReference type="GO" id="GO:0000976">
    <property type="term" value="F:transcription cis-regulatory region binding"/>
    <property type="evidence" value="ECO:0007669"/>
    <property type="project" value="TreeGrafter"/>
</dbReference>
<keyword evidence="3" id="KW-0804">Transcription</keyword>
<dbReference type="OrthoDB" id="6506763at2"/>